<dbReference type="GO" id="GO:0016998">
    <property type="term" value="P:cell wall macromolecule catabolic process"/>
    <property type="evidence" value="ECO:0007669"/>
    <property type="project" value="InterPro"/>
</dbReference>
<name>A0AAV0MRY6_9ROSI</name>
<proteinExistence type="inferred from homology"/>
<keyword evidence="9" id="KW-1015">Disulfide bond</keyword>
<sequence length="436" mass="48154">MSIPHSLHALKFPKPTTHPTQPSSSINSSSPYSPLPSFTQHSFQFNLPFLTMGNLHLLLIAAVAILAATAALPANAAVADIVTPAFFNGIKNQAPNSCAGKNFYTREAFLQAANAYPNFGNRGSLPGSKREIAAFFAHVTHETGSMCYVEEINRATYCDPSQYPCAPGKKYYGRGPLQLTWNYNYAVCGRANNFNGVGDPDVVARDPVLAWKTALWFWMTNVRPVLPQGFGATIRKINGIECNGGNAPAVRARAGSNCKGKHFYTRRAFLKAAKSYPRFGHLDSVEESKREIAAFFAHVSHETGDLCYTEEIERGTYCDSSAVANPCAPGRQYYGRGPLQLSWNYNYGECGKANGFDGLRNPDIVAKDPVVTWKSALWFWSTSVRPTERKGFGETIHKINGMECNHGNTDEVEDRVRYYREYCKQLGVSPGNNIRC</sequence>
<evidence type="ECO:0000313" key="16">
    <source>
        <dbReference type="Proteomes" id="UP001154282"/>
    </source>
</evidence>
<evidence type="ECO:0000256" key="13">
    <source>
        <dbReference type="SAM" id="MobiDB-lite"/>
    </source>
</evidence>
<evidence type="ECO:0000256" key="8">
    <source>
        <dbReference type="ARBA" id="ARBA00023024"/>
    </source>
</evidence>
<dbReference type="InterPro" id="IPR000726">
    <property type="entry name" value="Glyco_hydro_19_cat"/>
</dbReference>
<dbReference type="AlphaFoldDB" id="A0AAV0MRY6"/>
<keyword evidence="5" id="KW-0732">Signal</keyword>
<keyword evidence="8" id="KW-0146">Chitin degradation</keyword>
<gene>
    <name evidence="15" type="ORF">LITE_LOCUS30216</name>
</gene>
<dbReference type="EMBL" id="CAMGYJ010000007">
    <property type="protein sequence ID" value="CAI0449513.1"/>
    <property type="molecule type" value="Genomic_DNA"/>
</dbReference>
<comment type="catalytic activity">
    <reaction evidence="1">
        <text>Random endo-hydrolysis of N-acetyl-beta-D-glucosaminide (1-&gt;4)-beta-linkages in chitin and chitodextrins.</text>
        <dbReference type="EC" id="3.2.1.14"/>
    </reaction>
</comment>
<keyword evidence="11" id="KW-0326">Glycosidase</keyword>
<feature type="region of interest" description="Disordered" evidence="13">
    <location>
        <begin position="11"/>
        <end position="32"/>
    </location>
</feature>
<evidence type="ECO:0000256" key="3">
    <source>
        <dbReference type="ARBA" id="ARBA00012729"/>
    </source>
</evidence>
<reference evidence="15" key="1">
    <citation type="submission" date="2022-08" db="EMBL/GenBank/DDBJ databases">
        <authorList>
            <person name="Gutierrez-Valencia J."/>
        </authorList>
    </citation>
    <scope>NUCLEOTIDE SEQUENCE</scope>
</reference>
<evidence type="ECO:0000256" key="9">
    <source>
        <dbReference type="ARBA" id="ARBA00023157"/>
    </source>
</evidence>
<keyword evidence="4" id="KW-0147">Chitin-binding</keyword>
<dbReference type="Pfam" id="PF00182">
    <property type="entry name" value="Glyco_hydro_19"/>
    <property type="match status" value="3"/>
</dbReference>
<keyword evidence="12" id="KW-0624">Polysaccharide degradation</keyword>
<dbReference type="GO" id="GO:0006032">
    <property type="term" value="P:chitin catabolic process"/>
    <property type="evidence" value="ECO:0007669"/>
    <property type="project" value="UniProtKB-KW"/>
</dbReference>
<dbReference type="FunFam" id="3.30.20.10:FF:000001">
    <property type="entry name" value="Endochitinase (Chitinase)"/>
    <property type="match status" value="2"/>
</dbReference>
<dbReference type="PANTHER" id="PTHR22595">
    <property type="entry name" value="CHITINASE-RELATED"/>
    <property type="match status" value="1"/>
</dbReference>
<dbReference type="PROSITE" id="PS00773">
    <property type="entry name" value="CHITINASE_19_1"/>
    <property type="match status" value="2"/>
</dbReference>
<accession>A0AAV0MRY6</accession>
<evidence type="ECO:0000256" key="11">
    <source>
        <dbReference type="ARBA" id="ARBA00023295"/>
    </source>
</evidence>
<dbReference type="EC" id="3.2.1.14" evidence="3"/>
<protein>
    <recommendedName>
        <fullName evidence="3">chitinase</fullName>
        <ecNumber evidence="3">3.2.1.14</ecNumber>
    </recommendedName>
</protein>
<comment type="caution">
    <text evidence="15">The sequence shown here is derived from an EMBL/GenBank/DDBJ whole genome shotgun (WGS) entry which is preliminary data.</text>
</comment>
<evidence type="ECO:0000256" key="10">
    <source>
        <dbReference type="ARBA" id="ARBA00023277"/>
    </source>
</evidence>
<evidence type="ECO:0000313" key="15">
    <source>
        <dbReference type="EMBL" id="CAI0449513.1"/>
    </source>
</evidence>
<evidence type="ECO:0000256" key="2">
    <source>
        <dbReference type="ARBA" id="ARBA00009373"/>
    </source>
</evidence>
<feature type="compositionally biased region" description="Low complexity" evidence="13">
    <location>
        <begin position="19"/>
        <end position="32"/>
    </location>
</feature>
<evidence type="ECO:0000256" key="12">
    <source>
        <dbReference type="ARBA" id="ARBA00023326"/>
    </source>
</evidence>
<dbReference type="Gene3D" id="1.10.530.10">
    <property type="match status" value="2"/>
</dbReference>
<dbReference type="SUPFAM" id="SSF53955">
    <property type="entry name" value="Lysozyme-like"/>
    <property type="match status" value="2"/>
</dbReference>
<comment type="similarity">
    <text evidence="2">Belongs to the glycosyl hydrolase 19 family. Chitinase class I subfamily.</text>
</comment>
<dbReference type="FunFam" id="1.10.530.10:FF:000052">
    <property type="entry name" value="Endochitinase PR4"/>
    <property type="match status" value="1"/>
</dbReference>
<evidence type="ECO:0000256" key="7">
    <source>
        <dbReference type="ARBA" id="ARBA00022821"/>
    </source>
</evidence>
<evidence type="ECO:0000259" key="14">
    <source>
        <dbReference type="PROSITE" id="PS00773"/>
    </source>
</evidence>
<evidence type="ECO:0000256" key="5">
    <source>
        <dbReference type="ARBA" id="ARBA00022729"/>
    </source>
</evidence>
<keyword evidence="7" id="KW-0611">Plant defense</keyword>
<keyword evidence="10" id="KW-0119">Carbohydrate metabolism</keyword>
<dbReference type="Gene3D" id="3.30.20.10">
    <property type="entry name" value="Endochitinase, domain 2"/>
    <property type="match status" value="2"/>
</dbReference>
<dbReference type="GO" id="GO:0008843">
    <property type="term" value="F:endochitinase activity"/>
    <property type="evidence" value="ECO:0007669"/>
    <property type="project" value="UniProtKB-EC"/>
</dbReference>
<dbReference type="InterPro" id="IPR023346">
    <property type="entry name" value="Lysozyme-like_dom_sf"/>
</dbReference>
<dbReference type="CDD" id="cd00325">
    <property type="entry name" value="chitinase_GH19"/>
    <property type="match status" value="2"/>
</dbReference>
<evidence type="ECO:0000256" key="6">
    <source>
        <dbReference type="ARBA" id="ARBA00022801"/>
    </source>
</evidence>
<feature type="domain" description="Glycoside hydrolase family 19 catalytic" evidence="14">
    <location>
        <begin position="258"/>
        <end position="280"/>
    </location>
</feature>
<dbReference type="GO" id="GO:0008061">
    <property type="term" value="F:chitin binding"/>
    <property type="evidence" value="ECO:0007669"/>
    <property type="project" value="UniProtKB-KW"/>
</dbReference>
<keyword evidence="6" id="KW-0378">Hydrolase</keyword>
<keyword evidence="16" id="KW-1185">Reference proteome</keyword>
<dbReference type="GO" id="GO:0000272">
    <property type="term" value="P:polysaccharide catabolic process"/>
    <property type="evidence" value="ECO:0007669"/>
    <property type="project" value="UniProtKB-KW"/>
</dbReference>
<feature type="domain" description="Glycoside hydrolase family 19 catalytic" evidence="14">
    <location>
        <begin position="98"/>
        <end position="120"/>
    </location>
</feature>
<evidence type="ECO:0000256" key="1">
    <source>
        <dbReference type="ARBA" id="ARBA00000822"/>
    </source>
</evidence>
<dbReference type="PANTHER" id="PTHR22595:SF197">
    <property type="entry name" value="CHITINASE FAMILY PROTEIN"/>
    <property type="match status" value="1"/>
</dbReference>
<evidence type="ECO:0000256" key="4">
    <source>
        <dbReference type="ARBA" id="ARBA00022669"/>
    </source>
</evidence>
<dbReference type="Proteomes" id="UP001154282">
    <property type="component" value="Unassembled WGS sequence"/>
</dbReference>
<dbReference type="GO" id="GO:0006952">
    <property type="term" value="P:defense response"/>
    <property type="evidence" value="ECO:0007669"/>
    <property type="project" value="UniProtKB-KW"/>
</dbReference>
<organism evidence="15 16">
    <name type="scientific">Linum tenue</name>
    <dbReference type="NCBI Taxonomy" id="586396"/>
    <lineage>
        <taxon>Eukaryota</taxon>
        <taxon>Viridiplantae</taxon>
        <taxon>Streptophyta</taxon>
        <taxon>Embryophyta</taxon>
        <taxon>Tracheophyta</taxon>
        <taxon>Spermatophyta</taxon>
        <taxon>Magnoliopsida</taxon>
        <taxon>eudicotyledons</taxon>
        <taxon>Gunneridae</taxon>
        <taxon>Pentapetalae</taxon>
        <taxon>rosids</taxon>
        <taxon>fabids</taxon>
        <taxon>Malpighiales</taxon>
        <taxon>Linaceae</taxon>
        <taxon>Linum</taxon>
    </lineage>
</organism>